<name>A0ABT9E1J9_9PROT</name>
<organism evidence="3 4">
    <name type="scientific">Paracraurococcus lichenis</name>
    <dbReference type="NCBI Taxonomy" id="3064888"/>
    <lineage>
        <taxon>Bacteria</taxon>
        <taxon>Pseudomonadati</taxon>
        <taxon>Pseudomonadota</taxon>
        <taxon>Alphaproteobacteria</taxon>
        <taxon>Acetobacterales</taxon>
        <taxon>Roseomonadaceae</taxon>
        <taxon>Paracraurococcus</taxon>
    </lineage>
</organism>
<evidence type="ECO:0000256" key="1">
    <source>
        <dbReference type="SAM" id="MobiDB-lite"/>
    </source>
</evidence>
<comment type="caution">
    <text evidence="3">The sequence shown here is derived from an EMBL/GenBank/DDBJ whole genome shotgun (WGS) entry which is preliminary data.</text>
</comment>
<gene>
    <name evidence="3" type="ORF">Q7A36_16915</name>
</gene>
<evidence type="ECO:0000313" key="4">
    <source>
        <dbReference type="Proteomes" id="UP001243009"/>
    </source>
</evidence>
<feature type="region of interest" description="Disordered" evidence="1">
    <location>
        <begin position="128"/>
        <end position="190"/>
    </location>
</feature>
<dbReference type="EMBL" id="JAUTWS010000015">
    <property type="protein sequence ID" value="MDO9710038.1"/>
    <property type="molecule type" value="Genomic_DNA"/>
</dbReference>
<accession>A0ABT9E1J9</accession>
<dbReference type="RefSeq" id="WP_305104903.1">
    <property type="nucleotide sequence ID" value="NZ_JAUTWS010000015.1"/>
</dbReference>
<protein>
    <submittedName>
        <fullName evidence="3">SH3 domain-containing protein</fullName>
    </submittedName>
</protein>
<dbReference type="Gene3D" id="2.30.30.40">
    <property type="entry name" value="SH3 Domains"/>
    <property type="match status" value="1"/>
</dbReference>
<feature type="compositionally biased region" description="Pro residues" evidence="1">
    <location>
        <begin position="152"/>
        <end position="164"/>
    </location>
</feature>
<dbReference type="Pfam" id="PF08239">
    <property type="entry name" value="SH3_3"/>
    <property type="match status" value="1"/>
</dbReference>
<keyword evidence="4" id="KW-1185">Reference proteome</keyword>
<reference evidence="3 4" key="1">
    <citation type="submission" date="2023-08" db="EMBL/GenBank/DDBJ databases">
        <title>The draft genome sequence of Paracraurococcus sp. LOR1-02.</title>
        <authorList>
            <person name="Kingkaew E."/>
            <person name="Tanasupawat S."/>
        </authorList>
    </citation>
    <scope>NUCLEOTIDE SEQUENCE [LARGE SCALE GENOMIC DNA]</scope>
    <source>
        <strain evidence="3 4">LOR1-02</strain>
    </source>
</reference>
<dbReference type="InterPro" id="IPR003646">
    <property type="entry name" value="SH3-like_bac-type"/>
</dbReference>
<evidence type="ECO:0000259" key="2">
    <source>
        <dbReference type="Pfam" id="PF08239"/>
    </source>
</evidence>
<feature type="domain" description="SH3b" evidence="2">
    <location>
        <begin position="198"/>
        <end position="247"/>
    </location>
</feature>
<sequence>MRKVIVALLALAACDDKAPQAPPAEGPPPAFAEARRAAEDQVRARLRMTGDLPLRAVQVWRQQLPGTLAVCGQVNPAGGATDPFIPWVAVVGLKDGHPERTDLLLAASNAEATRVFIEMLDRCWEGGGPANARPQAPRSLPPLPLEAALPRPGAPAPAAPPVLPPAAGQAAPAPTAPPAAGSPVAAGPSVTTTAAHPVNIRSSPTGGGAVVRIVPRASTLRVFGEAPGGWLEVGEDQPFGWVHGSMLER</sequence>
<evidence type="ECO:0000313" key="3">
    <source>
        <dbReference type="EMBL" id="MDO9710038.1"/>
    </source>
</evidence>
<proteinExistence type="predicted"/>
<dbReference type="Proteomes" id="UP001243009">
    <property type="component" value="Unassembled WGS sequence"/>
</dbReference>
<feature type="compositionally biased region" description="Low complexity" evidence="1">
    <location>
        <begin position="165"/>
        <end position="188"/>
    </location>
</feature>